<sequence length="408" mass="44460">MSAVVPGKSGIKIIDVSVNAHDPTQIISKCYKTGSTGKRERNNLRKSSLNDIEKILDNKSINVVKDFSTRRCSWESDICEMNTLYLDNTGLEAPCQKCTIGGDETQYFGEVETLHYTGTQDCTGKMFRCPLAKQSVQNDANADVHYGTLKSLAYFQDELGLLGIGSDGRAISVYSRVHFKNNFCNAFWDGQRLTFGDCDGDTWTALVAMDVIAHELMHGVTEMSSNLIYSGQSGGLNEGFSDIAGSVLEFYVNNAGDDPDFLVGEELEGSFGILRDMENPPADGRGSIDSICDYNDRIDVHLTSGILNKAFVKSVRALEVSSGKSESACALIMGEIFLRSNIFMLTQSSRFTDAAQAALESVFDNDPEFSSNDLYGAIVSGWSEVDIDAVNGVSSCNNLGQQESFSES</sequence>
<evidence type="ECO:0000256" key="6">
    <source>
        <dbReference type="ARBA" id="ARBA00023049"/>
    </source>
</evidence>
<dbReference type="EMBL" id="HBEL01047011">
    <property type="protein sequence ID" value="CAD8425656.1"/>
    <property type="molecule type" value="Transcribed_RNA"/>
</dbReference>
<evidence type="ECO:0000256" key="3">
    <source>
        <dbReference type="ARBA" id="ARBA00022723"/>
    </source>
</evidence>
<evidence type="ECO:0000259" key="8">
    <source>
        <dbReference type="Pfam" id="PF02868"/>
    </source>
</evidence>
<feature type="domain" description="Peptidase M4 C-terminal" evidence="8">
    <location>
        <begin position="225"/>
        <end position="365"/>
    </location>
</feature>
<reference evidence="9" key="1">
    <citation type="submission" date="2021-01" db="EMBL/GenBank/DDBJ databases">
        <authorList>
            <person name="Corre E."/>
            <person name="Pelletier E."/>
            <person name="Niang G."/>
            <person name="Scheremetjew M."/>
            <person name="Finn R."/>
            <person name="Kale V."/>
            <person name="Holt S."/>
            <person name="Cochrane G."/>
            <person name="Meng A."/>
            <person name="Brown T."/>
            <person name="Cohen L."/>
        </authorList>
    </citation>
    <scope>NUCLEOTIDE SEQUENCE</scope>
    <source>
        <strain evidence="9">CCAP1064/1</strain>
    </source>
</reference>
<dbReference type="GO" id="GO:0046872">
    <property type="term" value="F:metal ion binding"/>
    <property type="evidence" value="ECO:0007669"/>
    <property type="project" value="UniProtKB-KW"/>
</dbReference>
<dbReference type="CDD" id="cd09597">
    <property type="entry name" value="M4_TLP"/>
    <property type="match status" value="1"/>
</dbReference>
<organism evidence="9">
    <name type="scientific">Proboscia inermis</name>
    <dbReference type="NCBI Taxonomy" id="420281"/>
    <lineage>
        <taxon>Eukaryota</taxon>
        <taxon>Sar</taxon>
        <taxon>Stramenopiles</taxon>
        <taxon>Ochrophyta</taxon>
        <taxon>Bacillariophyta</taxon>
        <taxon>Coscinodiscophyceae</taxon>
        <taxon>Rhizosoleniophycidae</taxon>
        <taxon>Rhizosoleniales</taxon>
        <taxon>Rhizosoleniaceae</taxon>
        <taxon>Proboscia</taxon>
    </lineage>
</organism>
<dbReference type="InterPro" id="IPR027268">
    <property type="entry name" value="Peptidase_M4/M1_CTD_sf"/>
</dbReference>
<dbReference type="Gene3D" id="3.10.170.10">
    <property type="match status" value="1"/>
</dbReference>
<evidence type="ECO:0000256" key="4">
    <source>
        <dbReference type="ARBA" id="ARBA00022801"/>
    </source>
</evidence>
<dbReference type="Pfam" id="PF01447">
    <property type="entry name" value="Peptidase_M4"/>
    <property type="match status" value="1"/>
</dbReference>
<dbReference type="PANTHER" id="PTHR33794:SF1">
    <property type="entry name" value="BACILLOLYSIN"/>
    <property type="match status" value="1"/>
</dbReference>
<name>A0A7S0CJL7_9STRA</name>
<accession>A0A7S0CJL7</accession>
<evidence type="ECO:0000256" key="5">
    <source>
        <dbReference type="ARBA" id="ARBA00022833"/>
    </source>
</evidence>
<evidence type="ECO:0000313" key="9">
    <source>
        <dbReference type="EMBL" id="CAD8425656.1"/>
    </source>
</evidence>
<dbReference type="InterPro" id="IPR001570">
    <property type="entry name" value="Peptidase_M4_C_domain"/>
</dbReference>
<dbReference type="SUPFAM" id="SSF55486">
    <property type="entry name" value="Metalloproteases ('zincins'), catalytic domain"/>
    <property type="match status" value="1"/>
</dbReference>
<keyword evidence="4" id="KW-0378">Hydrolase</keyword>
<evidence type="ECO:0000256" key="1">
    <source>
        <dbReference type="ARBA" id="ARBA00009388"/>
    </source>
</evidence>
<keyword evidence="5" id="KW-0862">Zinc</keyword>
<dbReference type="InterPro" id="IPR050728">
    <property type="entry name" value="Zinc_Metalloprotease_M4"/>
</dbReference>
<feature type="domain" description="Peptidase M4" evidence="7">
    <location>
        <begin position="137"/>
        <end position="222"/>
    </location>
</feature>
<dbReference type="InterPro" id="IPR013856">
    <property type="entry name" value="Peptidase_M4_domain"/>
</dbReference>
<dbReference type="GO" id="GO:0006508">
    <property type="term" value="P:proteolysis"/>
    <property type="evidence" value="ECO:0007669"/>
    <property type="project" value="UniProtKB-KW"/>
</dbReference>
<comment type="similarity">
    <text evidence="1">Belongs to the peptidase M4 family.</text>
</comment>
<proteinExistence type="inferred from homology"/>
<dbReference type="InterPro" id="IPR023612">
    <property type="entry name" value="Peptidase_M4"/>
</dbReference>
<dbReference type="PANTHER" id="PTHR33794">
    <property type="entry name" value="BACILLOLYSIN"/>
    <property type="match status" value="1"/>
</dbReference>
<protein>
    <recommendedName>
        <fullName evidence="10">Neutral metalloproteinase</fullName>
    </recommendedName>
</protein>
<evidence type="ECO:0000259" key="7">
    <source>
        <dbReference type="Pfam" id="PF01447"/>
    </source>
</evidence>
<evidence type="ECO:0008006" key="10">
    <source>
        <dbReference type="Google" id="ProtNLM"/>
    </source>
</evidence>
<keyword evidence="3" id="KW-0479">Metal-binding</keyword>
<dbReference type="GO" id="GO:0004222">
    <property type="term" value="F:metalloendopeptidase activity"/>
    <property type="evidence" value="ECO:0007669"/>
    <property type="project" value="InterPro"/>
</dbReference>
<keyword evidence="2" id="KW-0645">Protease</keyword>
<dbReference type="Gene3D" id="1.10.390.10">
    <property type="entry name" value="Neutral Protease Domain 2"/>
    <property type="match status" value="1"/>
</dbReference>
<evidence type="ECO:0000256" key="2">
    <source>
        <dbReference type="ARBA" id="ARBA00022670"/>
    </source>
</evidence>
<dbReference type="Pfam" id="PF02868">
    <property type="entry name" value="Peptidase_M4_C"/>
    <property type="match status" value="1"/>
</dbReference>
<keyword evidence="6" id="KW-0482">Metalloprotease</keyword>
<dbReference type="AlphaFoldDB" id="A0A7S0CJL7"/>
<gene>
    <name evidence="9" type="ORF">PINE0816_LOCUS21816</name>
</gene>
<dbReference type="PRINTS" id="PR00730">
    <property type="entry name" value="THERMOLYSIN"/>
</dbReference>